<feature type="compositionally biased region" description="Polar residues" evidence="2">
    <location>
        <begin position="753"/>
        <end position="790"/>
    </location>
</feature>
<feature type="compositionally biased region" description="Basic and acidic residues" evidence="2">
    <location>
        <begin position="600"/>
        <end position="622"/>
    </location>
</feature>
<organism evidence="3 4">
    <name type="scientific">Clavelina lepadiformis</name>
    <name type="common">Light-bulb sea squirt</name>
    <name type="synonym">Ascidia lepadiformis</name>
    <dbReference type="NCBI Taxonomy" id="159417"/>
    <lineage>
        <taxon>Eukaryota</taxon>
        <taxon>Metazoa</taxon>
        <taxon>Chordata</taxon>
        <taxon>Tunicata</taxon>
        <taxon>Ascidiacea</taxon>
        <taxon>Aplousobranchia</taxon>
        <taxon>Clavelinidae</taxon>
        <taxon>Clavelina</taxon>
    </lineage>
</organism>
<dbReference type="Pfam" id="PF15450">
    <property type="entry name" value="CCDC154"/>
    <property type="match status" value="1"/>
</dbReference>
<evidence type="ECO:0000256" key="2">
    <source>
        <dbReference type="SAM" id="MobiDB-lite"/>
    </source>
</evidence>
<feature type="region of interest" description="Disordered" evidence="2">
    <location>
        <begin position="545"/>
        <end position="811"/>
    </location>
</feature>
<comment type="caution">
    <text evidence="3">The sequence shown here is derived from an EMBL/GenBank/DDBJ whole genome shotgun (WGS) entry which is preliminary data.</text>
</comment>
<feature type="compositionally biased region" description="Polar residues" evidence="2">
    <location>
        <begin position="562"/>
        <end position="573"/>
    </location>
</feature>
<dbReference type="Proteomes" id="UP001642483">
    <property type="component" value="Unassembled WGS sequence"/>
</dbReference>
<dbReference type="Gene3D" id="1.10.287.1490">
    <property type="match status" value="1"/>
</dbReference>
<accession>A0ABP0FEE7</accession>
<dbReference type="InterPro" id="IPR029512">
    <property type="entry name" value="CCDC154"/>
</dbReference>
<feature type="compositionally biased region" description="Polar residues" evidence="2">
    <location>
        <begin position="636"/>
        <end position="654"/>
    </location>
</feature>
<proteinExistence type="predicted"/>
<name>A0ABP0FEE7_CLALP</name>
<evidence type="ECO:0000313" key="4">
    <source>
        <dbReference type="Proteomes" id="UP001642483"/>
    </source>
</evidence>
<evidence type="ECO:0000313" key="3">
    <source>
        <dbReference type="EMBL" id="CAK8678044.1"/>
    </source>
</evidence>
<protein>
    <recommendedName>
        <fullName evidence="5">Coiled-coil domain-containing protein 154-like</fullName>
    </recommendedName>
</protein>
<gene>
    <name evidence="3" type="ORF">CVLEPA_LOCUS8002</name>
</gene>
<evidence type="ECO:0000256" key="1">
    <source>
        <dbReference type="SAM" id="Coils"/>
    </source>
</evidence>
<evidence type="ECO:0008006" key="5">
    <source>
        <dbReference type="Google" id="ProtNLM"/>
    </source>
</evidence>
<keyword evidence="4" id="KW-1185">Reference proteome</keyword>
<reference evidence="3 4" key="1">
    <citation type="submission" date="2024-02" db="EMBL/GenBank/DDBJ databases">
        <authorList>
            <person name="Daric V."/>
            <person name="Darras S."/>
        </authorList>
    </citation>
    <scope>NUCLEOTIDE SEQUENCE [LARGE SCALE GENOMIC DNA]</scope>
</reference>
<feature type="compositionally biased region" description="Polar residues" evidence="2">
    <location>
        <begin position="703"/>
        <end position="728"/>
    </location>
</feature>
<sequence>MKGKVEVQTMEFSHLQSETKQRTKRLEEEIKQTLQQARFQKDTNSMTEQNNLQLRHMLEARMAESRDAVIELRNRISQTEADARSQVQQVALKLSDLQSNMSDISHRRQEELQSLEESRKEHHHLEENERMKLQKKIQIVVEEMSEKLLQKEVRLREEALKKFIDVEKLFEKEETARLEFEKQTREDNENRWSMQQKLYLEEIQAMKDLRRNDRSRQTSEYKKIDQCLSLLDKKIHNDRKALEKVLVAEITKREDQASRTDTRVEGVQEQLRIALSTLQQAIGGVQFQASNDREILMKEIKARLLEAEETLKRSLNDVDARMTSISMRITQQDTTIDTKMGNFETSLQEKHNELLRSATEWREATNKDITAIQEVLKELPQEVRETQERLQLFKADLEAQLILECQSRVKDSDAIKKDIRQLGQKTEELNSNTVKERTRVEKLSQDWIQLQGTLAQLERLQNDIRGSLGVRINSETKMRMEETSSIKRDLAKLRLAVQPLLWQHNSTGRTFVKTPTSFLNEWGIYQCARWHDIKMRWLRLLDRRRKRERQVRSSPSEDFHSTKSSPDVGSPNPSAGVPTPSQDAELPERPDIPDGDNASMDDREGPKDNLRKTPQEEHSLHEDESDIDVITDDVTPTSEPTSSQPQAAWYNQENVIEDGGRKTGVPEKDGRSEQEENSERPDGDDVRTQSVGESMDNAPRPSAKSNNGSTQGVRNSNGSGISSALSNLSREKSSESAKRRKQSQSSVAGRSAAKSTTSNKRVSPSDSRENVNSASPGGESTASKISTASRSRAKRHPTTGGGQSYDMEGRR</sequence>
<dbReference type="PANTHER" id="PTHR35153:SF1">
    <property type="entry name" value="COILED-COIL DOMAIN-CONTAINING PROTEIN 154"/>
    <property type="match status" value="1"/>
</dbReference>
<dbReference type="PANTHER" id="PTHR35153">
    <property type="entry name" value="COILED-COIL DOMAIN-CONTAINING PROTEIN 154"/>
    <property type="match status" value="1"/>
</dbReference>
<keyword evidence="1" id="KW-0175">Coiled coil</keyword>
<feature type="compositionally biased region" description="Basic and acidic residues" evidence="2">
    <location>
        <begin position="658"/>
        <end position="687"/>
    </location>
</feature>
<feature type="coiled-coil region" evidence="1">
    <location>
        <begin position="16"/>
        <end position="82"/>
    </location>
</feature>
<dbReference type="EMBL" id="CAWYQH010000046">
    <property type="protein sequence ID" value="CAK8678044.1"/>
    <property type="molecule type" value="Genomic_DNA"/>
</dbReference>